<dbReference type="InterPro" id="IPR001611">
    <property type="entry name" value="Leu-rich_rpt"/>
</dbReference>
<comment type="caution">
    <text evidence="5">The sequence shown here is derived from an EMBL/GenBank/DDBJ whole genome shotgun (WGS) entry which is preliminary data.</text>
</comment>
<dbReference type="InterPro" id="IPR055414">
    <property type="entry name" value="LRR_R13L4/SHOC2-like"/>
</dbReference>
<dbReference type="Pfam" id="PF23598">
    <property type="entry name" value="LRR_14"/>
    <property type="match status" value="1"/>
</dbReference>
<evidence type="ECO:0000256" key="2">
    <source>
        <dbReference type="ARBA" id="ARBA00022737"/>
    </source>
</evidence>
<evidence type="ECO:0000259" key="3">
    <source>
        <dbReference type="Pfam" id="PF23598"/>
    </source>
</evidence>
<evidence type="ECO:0000313" key="6">
    <source>
        <dbReference type="Proteomes" id="UP000604825"/>
    </source>
</evidence>
<dbReference type="SUPFAM" id="SSF52047">
    <property type="entry name" value="RNI-like"/>
    <property type="match status" value="2"/>
</dbReference>
<dbReference type="SMART" id="SM00369">
    <property type="entry name" value="LRR_TYP"/>
    <property type="match status" value="4"/>
</dbReference>
<organism evidence="5 6">
    <name type="scientific">Miscanthus lutarioriparius</name>
    <dbReference type="NCBI Taxonomy" id="422564"/>
    <lineage>
        <taxon>Eukaryota</taxon>
        <taxon>Viridiplantae</taxon>
        <taxon>Streptophyta</taxon>
        <taxon>Embryophyta</taxon>
        <taxon>Tracheophyta</taxon>
        <taxon>Spermatophyta</taxon>
        <taxon>Magnoliopsida</taxon>
        <taxon>Liliopsida</taxon>
        <taxon>Poales</taxon>
        <taxon>Poaceae</taxon>
        <taxon>PACMAD clade</taxon>
        <taxon>Panicoideae</taxon>
        <taxon>Andropogonodae</taxon>
        <taxon>Andropogoneae</taxon>
        <taxon>Saccharinae</taxon>
        <taxon>Miscanthus</taxon>
    </lineage>
</organism>
<dbReference type="PANTHER" id="PTHR47186">
    <property type="entry name" value="LEUCINE-RICH REPEAT-CONTAINING PROTEIN 57"/>
    <property type="match status" value="1"/>
</dbReference>
<dbReference type="InterPro" id="IPR003591">
    <property type="entry name" value="Leu-rich_rpt_typical-subtyp"/>
</dbReference>
<keyword evidence="6" id="KW-1185">Reference proteome</keyword>
<keyword evidence="1" id="KW-0433">Leucine-rich repeat</keyword>
<feature type="domain" description="R13L1/DRL21-like LRR repeat region" evidence="4">
    <location>
        <begin position="392"/>
        <end position="514"/>
    </location>
</feature>
<dbReference type="InterPro" id="IPR032675">
    <property type="entry name" value="LRR_dom_sf"/>
</dbReference>
<reference evidence="5" key="1">
    <citation type="submission" date="2020-10" db="EMBL/GenBank/DDBJ databases">
        <authorList>
            <person name="Han B."/>
            <person name="Lu T."/>
            <person name="Zhao Q."/>
            <person name="Huang X."/>
            <person name="Zhao Y."/>
        </authorList>
    </citation>
    <scope>NUCLEOTIDE SEQUENCE</scope>
</reference>
<dbReference type="Pfam" id="PF25019">
    <property type="entry name" value="LRR_R13L1-DRL21"/>
    <property type="match status" value="1"/>
</dbReference>
<proteinExistence type="predicted"/>
<dbReference type="Gene3D" id="3.80.10.10">
    <property type="entry name" value="Ribonuclease Inhibitor"/>
    <property type="match status" value="3"/>
</dbReference>
<dbReference type="Proteomes" id="UP000604825">
    <property type="component" value="Unassembled WGS sequence"/>
</dbReference>
<dbReference type="PROSITE" id="PS51450">
    <property type="entry name" value="LRR"/>
    <property type="match status" value="1"/>
</dbReference>
<gene>
    <name evidence="5" type="ORF">NCGR_LOCUS29529</name>
</gene>
<protein>
    <submittedName>
        <fullName evidence="5">Uncharacterized protein</fullName>
    </submittedName>
</protein>
<accession>A0A811PL19</accession>
<dbReference type="EMBL" id="CAJGYO010000007">
    <property type="protein sequence ID" value="CAD6245065.1"/>
    <property type="molecule type" value="Genomic_DNA"/>
</dbReference>
<feature type="domain" description="Disease resistance R13L4/SHOC-2-like LRR" evidence="3">
    <location>
        <begin position="181"/>
        <end position="307"/>
    </location>
</feature>
<sequence>MFTMHDLVYDLARSVMDEELIVYNTDKVRSLVDSKYRLYASVTNCCKPLRISTILPAKLRALLFQNCSNLGITGGSFSFAKCLRVLDLTESSISRFPSSIGQLKHLRFLVAPGMKNPSFPNCIAGLSKLQYLNIHGSSQVSPRPASLGKLRHLMYLDLSGCSEIVELPKRSLENPKNLVHLELSTCSGLVRISEALCYLTKLQYLNLSSCSNLERLPQDVGNLTELQYLYLSGCHKIDALPESIGKLINLVHLDLSRCSFVMPEALGDLTKLKYLSLSGVLDYDRKAEETIDNISTLANLEHLDLSWNYFRSLPKSIGDLKCLHTLDLSGCRELSYLPDSIGSIDSLELLLVDQCSVQLKEHIRRWRSELKCNPLVHFVVRHNEDGSGSNLHQLEDKNPSELEISCLEALTVRGEASAIQLRNKENLSRLELKWSFTAPHGLEGKDVLGELAPPIGLKHLVLIGYGSIIFPNWLMNIPHYLPNLVSIVFWVLPSCTSLPPLGQLPNLKDLYLGNLESLTKISGDDLCAGKRAFPLMSRLTLSGMSSLQEWNTTYCGKDGREEFMFPMLHDLVIQNCPRLRLKPCPPLFHRWRIFHSDEVLNFREECDRLAAPRTSLVVSSLGYCGSWSLLSHLSTLEELDIKYLTVTSLPESMRQLVSLRLLVLFYCENIMLPEWLGDLKSLQSLHIKGCLTIKSMPSSLQQLTKLQLLHIRSNAELKKWCQLQRKWKLAHIKDIVSVLTKLSYVRLWHLNG</sequence>
<evidence type="ECO:0000313" key="5">
    <source>
        <dbReference type="EMBL" id="CAD6245065.1"/>
    </source>
</evidence>
<dbReference type="AlphaFoldDB" id="A0A811PL19"/>
<evidence type="ECO:0000256" key="1">
    <source>
        <dbReference type="ARBA" id="ARBA00022614"/>
    </source>
</evidence>
<dbReference type="PANTHER" id="PTHR47186:SF3">
    <property type="entry name" value="OS09G0267800 PROTEIN"/>
    <property type="match status" value="1"/>
</dbReference>
<dbReference type="SUPFAM" id="SSF52058">
    <property type="entry name" value="L domain-like"/>
    <property type="match status" value="1"/>
</dbReference>
<evidence type="ECO:0000259" key="4">
    <source>
        <dbReference type="Pfam" id="PF25019"/>
    </source>
</evidence>
<name>A0A811PL19_9POAL</name>
<keyword evidence="2" id="KW-0677">Repeat</keyword>
<dbReference type="InterPro" id="IPR056789">
    <property type="entry name" value="LRR_R13L1-DRL21"/>
</dbReference>
<dbReference type="OrthoDB" id="695281at2759"/>